<keyword evidence="3 8" id="KW-1133">Transmembrane helix</keyword>
<feature type="transmembrane region" description="Helical" evidence="8">
    <location>
        <begin position="257"/>
        <end position="279"/>
    </location>
</feature>
<evidence type="ECO:0000256" key="7">
    <source>
        <dbReference type="ARBA" id="ARBA00023224"/>
    </source>
</evidence>
<evidence type="ECO:0000256" key="5">
    <source>
        <dbReference type="ARBA" id="ARBA00023136"/>
    </source>
</evidence>
<evidence type="ECO:0000259" key="9">
    <source>
        <dbReference type="PROSITE" id="PS50262"/>
    </source>
</evidence>
<keyword evidence="11" id="KW-1185">Reference proteome</keyword>
<dbReference type="InterPro" id="IPR050119">
    <property type="entry name" value="CCR1-9-like"/>
</dbReference>
<feature type="transmembrane region" description="Helical" evidence="8">
    <location>
        <begin position="129"/>
        <end position="151"/>
    </location>
</feature>
<dbReference type="PANTHER" id="PTHR10489:SF730">
    <property type="entry name" value="CHEMOKINE XC RECEPTOR 1"/>
    <property type="match status" value="1"/>
</dbReference>
<dbReference type="GO" id="GO:0060326">
    <property type="term" value="P:cell chemotaxis"/>
    <property type="evidence" value="ECO:0007669"/>
    <property type="project" value="TreeGrafter"/>
</dbReference>
<evidence type="ECO:0000256" key="1">
    <source>
        <dbReference type="ARBA" id="ARBA00004370"/>
    </source>
</evidence>
<comment type="caution">
    <text evidence="10">The sequence shown here is derived from an EMBL/GenBank/DDBJ whole genome shotgun (WGS) entry which is preliminary data.</text>
</comment>
<evidence type="ECO:0000313" key="10">
    <source>
        <dbReference type="EMBL" id="TSL61154.1"/>
    </source>
</evidence>
<accession>A0A556U074</accession>
<proteinExistence type="predicted"/>
<evidence type="ECO:0000313" key="11">
    <source>
        <dbReference type="Proteomes" id="UP000319801"/>
    </source>
</evidence>
<sequence>MGIEMGQRGESRIHRDPVILQHRGLSQPHRKHLGSGGSRALREPQTVDQHVHTQLGAVGPAVHCRTAVLGFLLYLGLDSRRHGVQKTVVFIFYAGFYSSVVFLMLMTVQRYMAVVRPLSDWEKGQGFSLIPVAAWLVSISVALPAPIFSSVQVDPGDFQKLYCEYNSRNAYLIITYKQNVFFVFAFAVMGFCYTRILQTIFKTRTNKRHRTIKLIFCIVVVFFLGWAPYNLVIFLHTFTHHQAEYFTKCDVTQHLDYAEYICKLMAFSHCCLNPVFYVFAGIKFRNHVKAILLKIFRRQINVELQYTRTGTILSHGSVASNSNNGKCVSNTV</sequence>
<dbReference type="OrthoDB" id="10015690at2759"/>
<name>A0A556U074_BAGYA</name>
<dbReference type="EMBL" id="VCAZ01000034">
    <property type="protein sequence ID" value="TSL61154.1"/>
    <property type="molecule type" value="Genomic_DNA"/>
</dbReference>
<feature type="transmembrane region" description="Helical" evidence="8">
    <location>
        <begin position="171"/>
        <end position="193"/>
    </location>
</feature>
<evidence type="ECO:0000256" key="2">
    <source>
        <dbReference type="ARBA" id="ARBA00022692"/>
    </source>
</evidence>
<evidence type="ECO:0000256" key="8">
    <source>
        <dbReference type="SAM" id="Phobius"/>
    </source>
</evidence>
<evidence type="ECO:0000256" key="4">
    <source>
        <dbReference type="ARBA" id="ARBA00023040"/>
    </source>
</evidence>
<feature type="transmembrane region" description="Helical" evidence="8">
    <location>
        <begin position="55"/>
        <end position="77"/>
    </location>
</feature>
<keyword evidence="5 8" id="KW-0472">Membrane</keyword>
<protein>
    <submittedName>
        <fullName evidence="10">Chemokine XC receptor 1</fullName>
    </submittedName>
</protein>
<evidence type="ECO:0000256" key="3">
    <source>
        <dbReference type="ARBA" id="ARBA00022989"/>
    </source>
</evidence>
<feature type="transmembrane region" description="Helical" evidence="8">
    <location>
        <begin position="89"/>
        <end position="108"/>
    </location>
</feature>
<dbReference type="GO" id="GO:0009897">
    <property type="term" value="C:external side of plasma membrane"/>
    <property type="evidence" value="ECO:0007669"/>
    <property type="project" value="TreeGrafter"/>
</dbReference>
<dbReference type="PRINTS" id="PR01157">
    <property type="entry name" value="P2YPURNOCPTR"/>
</dbReference>
<gene>
    <name evidence="10" type="ORF">Baya_6425</name>
</gene>
<feature type="transmembrane region" description="Helical" evidence="8">
    <location>
        <begin position="214"/>
        <end position="237"/>
    </location>
</feature>
<reference evidence="10 11" key="1">
    <citation type="journal article" date="2019" name="Genome Biol. Evol.">
        <title>Whole-Genome Sequencing of the Giant Devil Catfish, Bagarius yarrelli.</title>
        <authorList>
            <person name="Jiang W."/>
            <person name="Lv Y."/>
            <person name="Cheng L."/>
            <person name="Yang K."/>
            <person name="Chao B."/>
            <person name="Wang X."/>
            <person name="Li Y."/>
            <person name="Pan X."/>
            <person name="You X."/>
            <person name="Zhang Y."/>
            <person name="Yang J."/>
            <person name="Li J."/>
            <person name="Zhang X."/>
            <person name="Liu S."/>
            <person name="Sun C."/>
            <person name="Yang J."/>
            <person name="Shi Q."/>
        </authorList>
    </citation>
    <scope>NUCLEOTIDE SEQUENCE [LARGE SCALE GENOMIC DNA]</scope>
    <source>
        <strain evidence="10">JWS20170419001</strain>
        <tissue evidence="10">Muscle</tissue>
    </source>
</reference>
<dbReference type="Proteomes" id="UP000319801">
    <property type="component" value="Unassembled WGS sequence"/>
</dbReference>
<dbReference type="Pfam" id="PF00001">
    <property type="entry name" value="7tm_1"/>
    <property type="match status" value="1"/>
</dbReference>
<dbReference type="GO" id="GO:0016493">
    <property type="term" value="F:C-C chemokine receptor activity"/>
    <property type="evidence" value="ECO:0007669"/>
    <property type="project" value="TreeGrafter"/>
</dbReference>
<feature type="domain" description="G-protein coupled receptors family 1 profile" evidence="9">
    <location>
        <begin position="86"/>
        <end position="277"/>
    </location>
</feature>
<dbReference type="InterPro" id="IPR017452">
    <property type="entry name" value="GPCR_Rhodpsn_7TM"/>
</dbReference>
<keyword evidence="2 8" id="KW-0812">Transmembrane</keyword>
<dbReference type="AlphaFoldDB" id="A0A556U074"/>
<dbReference type="GO" id="GO:0006955">
    <property type="term" value="P:immune response"/>
    <property type="evidence" value="ECO:0007669"/>
    <property type="project" value="TreeGrafter"/>
</dbReference>
<dbReference type="PRINTS" id="PR00237">
    <property type="entry name" value="GPCRRHODOPSN"/>
</dbReference>
<dbReference type="PANTHER" id="PTHR10489">
    <property type="entry name" value="CELL ADHESION MOLECULE"/>
    <property type="match status" value="1"/>
</dbReference>
<dbReference type="Gene3D" id="1.20.1070.10">
    <property type="entry name" value="Rhodopsin 7-helix transmembrane proteins"/>
    <property type="match status" value="1"/>
</dbReference>
<dbReference type="SUPFAM" id="SSF81321">
    <property type="entry name" value="Family A G protein-coupled receptor-like"/>
    <property type="match status" value="1"/>
</dbReference>
<dbReference type="GO" id="GO:0019957">
    <property type="term" value="F:C-C chemokine binding"/>
    <property type="evidence" value="ECO:0007669"/>
    <property type="project" value="TreeGrafter"/>
</dbReference>
<evidence type="ECO:0000256" key="6">
    <source>
        <dbReference type="ARBA" id="ARBA00023170"/>
    </source>
</evidence>
<dbReference type="PROSITE" id="PS50262">
    <property type="entry name" value="G_PROTEIN_RECEP_F1_2"/>
    <property type="match status" value="1"/>
</dbReference>
<comment type="subcellular location">
    <subcellularLocation>
        <location evidence="1">Membrane</location>
    </subcellularLocation>
</comment>
<dbReference type="GO" id="GO:0019722">
    <property type="term" value="P:calcium-mediated signaling"/>
    <property type="evidence" value="ECO:0007669"/>
    <property type="project" value="TreeGrafter"/>
</dbReference>
<dbReference type="InterPro" id="IPR000276">
    <property type="entry name" value="GPCR_Rhodpsn"/>
</dbReference>
<dbReference type="GO" id="GO:0007204">
    <property type="term" value="P:positive regulation of cytosolic calcium ion concentration"/>
    <property type="evidence" value="ECO:0007669"/>
    <property type="project" value="TreeGrafter"/>
</dbReference>
<keyword evidence="6 10" id="KW-0675">Receptor</keyword>
<keyword evidence="4" id="KW-0297">G-protein coupled receptor</keyword>
<organism evidence="10 11">
    <name type="scientific">Bagarius yarrelli</name>
    <name type="common">Goonch</name>
    <name type="synonym">Bagrus yarrelli</name>
    <dbReference type="NCBI Taxonomy" id="175774"/>
    <lineage>
        <taxon>Eukaryota</taxon>
        <taxon>Metazoa</taxon>
        <taxon>Chordata</taxon>
        <taxon>Craniata</taxon>
        <taxon>Vertebrata</taxon>
        <taxon>Euteleostomi</taxon>
        <taxon>Actinopterygii</taxon>
        <taxon>Neopterygii</taxon>
        <taxon>Teleostei</taxon>
        <taxon>Ostariophysi</taxon>
        <taxon>Siluriformes</taxon>
        <taxon>Sisoridae</taxon>
        <taxon>Sisorinae</taxon>
        <taxon>Bagarius</taxon>
    </lineage>
</organism>
<keyword evidence="7" id="KW-0807">Transducer</keyword>